<reference evidence="14" key="1">
    <citation type="submission" date="2017-06" db="EMBL/GenBank/DDBJ databases">
        <title>Hox-containing scaffolds of the hagfish, Eptatretus burgeri, genome.</title>
        <authorList>
            <person name="Pascual-Anaya J."/>
        </authorList>
    </citation>
    <scope>NUCLEOTIDE SEQUENCE</scope>
    <source>
        <tissue evidence="14">Testis</tissue>
    </source>
</reference>
<comment type="subcellular location">
    <subcellularLocation>
        <location evidence="2 10 11">Nucleus</location>
    </subcellularLocation>
</comment>
<evidence type="ECO:0000256" key="1">
    <source>
        <dbReference type="ARBA" id="ARBA00003263"/>
    </source>
</evidence>
<dbReference type="FunFam" id="1.10.10.60:FF:000017">
    <property type="entry name" value="Homeobox protein antennapedia"/>
    <property type="match status" value="1"/>
</dbReference>
<evidence type="ECO:0000313" key="16">
    <source>
        <dbReference type="Proteomes" id="UP000694388"/>
    </source>
</evidence>
<dbReference type="InterPro" id="IPR020479">
    <property type="entry name" value="HD_metazoa"/>
</dbReference>
<evidence type="ECO:0000259" key="13">
    <source>
        <dbReference type="PROSITE" id="PS50071"/>
    </source>
</evidence>
<comment type="function">
    <text evidence="1">Sequence-specific transcription factor which is part of a developmental regulatory system that provides cells with specific positional identities on the anterior-posterior axis.</text>
</comment>
<comment type="similarity">
    <text evidence="3 12">Belongs to the Antp homeobox family.</text>
</comment>
<dbReference type="InterPro" id="IPR017995">
    <property type="entry name" value="Homeobox_antennapedia"/>
</dbReference>
<keyword evidence="4" id="KW-0217">Developmental protein</keyword>
<dbReference type="PANTHER" id="PTHR45659:SF11">
    <property type="entry name" value="HOMEOBOX PROTEIN HOX-B7"/>
    <property type="match status" value="1"/>
</dbReference>
<dbReference type="PANTHER" id="PTHR45659">
    <property type="entry name" value="HOMEOBOX PROTEIN HOX"/>
    <property type="match status" value="1"/>
</dbReference>
<dbReference type="GO" id="GO:0000981">
    <property type="term" value="F:DNA-binding transcription factor activity, RNA polymerase II-specific"/>
    <property type="evidence" value="ECO:0007669"/>
    <property type="project" value="InterPro"/>
</dbReference>
<evidence type="ECO:0000256" key="6">
    <source>
        <dbReference type="ARBA" id="ARBA00023125"/>
    </source>
</evidence>
<dbReference type="GO" id="GO:0005634">
    <property type="term" value="C:nucleus"/>
    <property type="evidence" value="ECO:0007669"/>
    <property type="project" value="UniProtKB-SubCell"/>
</dbReference>
<sequence length="210" mass="23590">MSSSYYVNTLFPKYTASSAVFTPGASLLERRPSCEFAGGESFAQHSAPTVPALYGLANGLYQQSSSVYGAGFGLAAPGAPINLPCTPFEQGYSQGLYKEAAGSRTALNKDNERASSGAHEASLRIYPWMKSSAPDRKRGRQTYSRYQTLELEKEFHFNRYLTRRRRIEIAHTLCLSERQIKIWFQNRRMKWKKESKVAGVEETPPAEKNE</sequence>
<proteinExistence type="inferred from homology"/>
<dbReference type="InterPro" id="IPR050296">
    <property type="entry name" value="Antp_homeobox"/>
</dbReference>
<keyword evidence="16" id="KW-1185">Reference proteome</keyword>
<dbReference type="SMART" id="SM00389">
    <property type="entry name" value="HOX"/>
    <property type="match status" value="1"/>
</dbReference>
<evidence type="ECO:0000256" key="2">
    <source>
        <dbReference type="ARBA" id="ARBA00004123"/>
    </source>
</evidence>
<dbReference type="Pfam" id="PF00046">
    <property type="entry name" value="Homeodomain"/>
    <property type="match status" value="1"/>
</dbReference>
<dbReference type="AlphaFoldDB" id="A0A248WXV8"/>
<dbReference type="SUPFAM" id="SSF46689">
    <property type="entry name" value="Homeodomain-like"/>
    <property type="match status" value="1"/>
</dbReference>
<dbReference type="PROSITE" id="PS00032">
    <property type="entry name" value="ANTENNAPEDIA"/>
    <property type="match status" value="1"/>
</dbReference>
<dbReference type="EMBL" id="MF398229">
    <property type="protein sequence ID" value="ASW16848.1"/>
    <property type="molecule type" value="Genomic_DNA"/>
</dbReference>
<dbReference type="Ensembl" id="ENSEBUT00000014986.1">
    <property type="protein sequence ID" value="ENSEBUP00000014410.1"/>
    <property type="gene ID" value="ENSEBUG00000009085.1"/>
</dbReference>
<keyword evidence="7 10" id="KW-0371">Homeobox</keyword>
<dbReference type="Proteomes" id="UP000694388">
    <property type="component" value="Unplaced"/>
</dbReference>
<evidence type="ECO:0000256" key="7">
    <source>
        <dbReference type="ARBA" id="ARBA00023155"/>
    </source>
</evidence>
<accession>A0A248WXV8</accession>
<evidence type="ECO:0000256" key="3">
    <source>
        <dbReference type="ARBA" id="ARBA00009107"/>
    </source>
</evidence>
<dbReference type="GeneTree" id="ENSGT00940000161230"/>
<dbReference type="PRINTS" id="PR00024">
    <property type="entry name" value="HOMEOBOX"/>
</dbReference>
<evidence type="ECO:0000256" key="9">
    <source>
        <dbReference type="ARBA" id="ARBA00023242"/>
    </source>
</evidence>
<dbReference type="GO" id="GO:0000978">
    <property type="term" value="F:RNA polymerase II cis-regulatory region sequence-specific DNA binding"/>
    <property type="evidence" value="ECO:0007669"/>
    <property type="project" value="TreeGrafter"/>
</dbReference>
<gene>
    <name evidence="14" type="primary">Hox7V</name>
</gene>
<evidence type="ECO:0000313" key="15">
    <source>
        <dbReference type="Ensembl" id="ENSEBUP00000014410.1"/>
    </source>
</evidence>
<dbReference type="OMA" id="APINLPC"/>
<evidence type="ECO:0000256" key="4">
    <source>
        <dbReference type="ARBA" id="ARBA00022473"/>
    </source>
</evidence>
<feature type="DNA-binding region" description="Homeobox" evidence="10">
    <location>
        <begin position="136"/>
        <end position="195"/>
    </location>
</feature>
<dbReference type="InterPro" id="IPR001356">
    <property type="entry name" value="HD"/>
</dbReference>
<evidence type="ECO:0000256" key="5">
    <source>
        <dbReference type="ARBA" id="ARBA00023015"/>
    </source>
</evidence>
<dbReference type="InterPro" id="IPR001827">
    <property type="entry name" value="Homeobox_Antennapedia_CS"/>
</dbReference>
<dbReference type="CDD" id="cd00086">
    <property type="entry name" value="homeodomain"/>
    <property type="match status" value="1"/>
</dbReference>
<organism evidence="14">
    <name type="scientific">Eptatretus burgeri</name>
    <name type="common">Inshore hagfish</name>
    <dbReference type="NCBI Taxonomy" id="7764"/>
    <lineage>
        <taxon>Eukaryota</taxon>
        <taxon>Metazoa</taxon>
        <taxon>Chordata</taxon>
        <taxon>Craniata</taxon>
        <taxon>Vertebrata</taxon>
        <taxon>Cyclostomata</taxon>
        <taxon>Myxini</taxon>
        <taxon>Myxiniformes</taxon>
        <taxon>Myxinidae</taxon>
        <taxon>Eptatretinae</taxon>
        <taxon>Eptatretus</taxon>
    </lineage>
</organism>
<evidence type="ECO:0000256" key="12">
    <source>
        <dbReference type="RuleBase" id="RU004442"/>
    </source>
</evidence>
<keyword evidence="9 10" id="KW-0539">Nucleus</keyword>
<dbReference type="GO" id="GO:0009952">
    <property type="term" value="P:anterior/posterior pattern specification"/>
    <property type="evidence" value="ECO:0007669"/>
    <property type="project" value="TreeGrafter"/>
</dbReference>
<keyword evidence="5" id="KW-0805">Transcription regulation</keyword>
<evidence type="ECO:0000313" key="14">
    <source>
        <dbReference type="EMBL" id="ASW16848.1"/>
    </source>
</evidence>
<keyword evidence="8" id="KW-0804">Transcription</keyword>
<dbReference type="PROSITE" id="PS00027">
    <property type="entry name" value="HOMEOBOX_1"/>
    <property type="match status" value="1"/>
</dbReference>
<dbReference type="PRINTS" id="PR00025">
    <property type="entry name" value="ANTENNAPEDIA"/>
</dbReference>
<feature type="domain" description="Homeobox" evidence="13">
    <location>
        <begin position="134"/>
        <end position="194"/>
    </location>
</feature>
<evidence type="ECO:0000256" key="11">
    <source>
        <dbReference type="RuleBase" id="RU000682"/>
    </source>
</evidence>
<evidence type="ECO:0000256" key="8">
    <source>
        <dbReference type="ARBA" id="ARBA00023163"/>
    </source>
</evidence>
<evidence type="ECO:0000256" key="10">
    <source>
        <dbReference type="PROSITE-ProRule" id="PRU00108"/>
    </source>
</evidence>
<dbReference type="InterPro" id="IPR009057">
    <property type="entry name" value="Homeodomain-like_sf"/>
</dbReference>
<dbReference type="PROSITE" id="PS50071">
    <property type="entry name" value="HOMEOBOX_2"/>
    <property type="match status" value="1"/>
</dbReference>
<dbReference type="InterPro" id="IPR017970">
    <property type="entry name" value="Homeobox_CS"/>
</dbReference>
<reference evidence="15" key="2">
    <citation type="submission" date="2025-05" db="UniProtKB">
        <authorList>
            <consortium name="Ensembl"/>
        </authorList>
    </citation>
    <scope>IDENTIFICATION</scope>
</reference>
<dbReference type="Gene3D" id="1.10.10.60">
    <property type="entry name" value="Homeodomain-like"/>
    <property type="match status" value="1"/>
</dbReference>
<name>A0A248WXV8_EPTBU</name>
<protein>
    <submittedName>
        <fullName evidence="15">Homeobox B7</fullName>
    </submittedName>
    <submittedName>
        <fullName evidence="14">Hox7V</fullName>
    </submittedName>
</protein>
<keyword evidence="6 10" id="KW-0238">DNA-binding</keyword>